<evidence type="ECO:0000259" key="9">
    <source>
        <dbReference type="Pfam" id="PF11984"/>
    </source>
</evidence>
<evidence type="ECO:0000256" key="3">
    <source>
        <dbReference type="ARBA" id="ARBA00022670"/>
    </source>
</evidence>
<dbReference type="OrthoDB" id="9797363at2"/>
<evidence type="ECO:0000256" key="5">
    <source>
        <dbReference type="ARBA" id="ARBA00022801"/>
    </source>
</evidence>
<keyword evidence="4 8" id="KW-0812">Transmembrane</keyword>
<dbReference type="NCBIfam" id="TIGR02914">
    <property type="entry name" value="EpsI_fam"/>
    <property type="match status" value="1"/>
</dbReference>
<evidence type="ECO:0000256" key="7">
    <source>
        <dbReference type="ARBA" id="ARBA00023136"/>
    </source>
</evidence>
<dbReference type="InterPro" id="IPR013426">
    <property type="entry name" value="EpsH-like"/>
</dbReference>
<dbReference type="NCBIfam" id="TIGR03109">
    <property type="entry name" value="exosort_XrtA"/>
    <property type="match status" value="1"/>
</dbReference>
<feature type="transmembrane region" description="Helical" evidence="8">
    <location>
        <begin position="287"/>
        <end position="308"/>
    </location>
</feature>
<keyword evidence="5" id="KW-0378">Hydrolase</keyword>
<keyword evidence="11" id="KW-1185">Reference proteome</keyword>
<dbReference type="InterPro" id="IPR014263">
    <property type="entry name" value="Methanolan_biosynth_EpsI"/>
</dbReference>
<dbReference type="RefSeq" id="WP_092023773.1">
    <property type="nucleotide sequence ID" value="NZ_FOUE01000004.1"/>
</dbReference>
<evidence type="ECO:0000256" key="2">
    <source>
        <dbReference type="ARBA" id="ARBA00022475"/>
    </source>
</evidence>
<dbReference type="InterPro" id="IPR017540">
    <property type="entry name" value="Exosortase-1"/>
</dbReference>
<reference evidence="11" key="1">
    <citation type="submission" date="2016-10" db="EMBL/GenBank/DDBJ databases">
        <authorList>
            <person name="Varghese N."/>
            <person name="Submissions S."/>
        </authorList>
    </citation>
    <scope>NUCLEOTIDE SEQUENCE [LARGE SCALE GENOMIC DNA]</scope>
    <source>
        <strain evidence="11">CGMCC 1.7061</strain>
    </source>
</reference>
<dbReference type="GO" id="GO:0006508">
    <property type="term" value="P:proteolysis"/>
    <property type="evidence" value="ECO:0007669"/>
    <property type="project" value="UniProtKB-KW"/>
</dbReference>
<accession>A0A1I4RPJ2</accession>
<dbReference type="NCBIfam" id="TIGR04178">
    <property type="entry name" value="exo_archaeo"/>
    <property type="match status" value="1"/>
</dbReference>
<dbReference type="EMBL" id="FOUE01000004">
    <property type="protein sequence ID" value="SFM54069.1"/>
    <property type="molecule type" value="Genomic_DNA"/>
</dbReference>
<dbReference type="Pfam" id="PF11984">
    <property type="entry name" value="DUF3485"/>
    <property type="match status" value="1"/>
</dbReference>
<dbReference type="GO" id="GO:0005886">
    <property type="term" value="C:plasma membrane"/>
    <property type="evidence" value="ECO:0007669"/>
    <property type="project" value="UniProtKB-SubCell"/>
</dbReference>
<feature type="transmembrane region" description="Helical" evidence="8">
    <location>
        <begin position="12"/>
        <end position="28"/>
    </location>
</feature>
<dbReference type="GO" id="GO:0008233">
    <property type="term" value="F:peptidase activity"/>
    <property type="evidence" value="ECO:0007669"/>
    <property type="project" value="UniProtKB-KW"/>
</dbReference>
<keyword evidence="6 8" id="KW-1133">Transmembrane helix</keyword>
<dbReference type="AlphaFoldDB" id="A0A1I4RPJ2"/>
<dbReference type="Pfam" id="PF09721">
    <property type="entry name" value="Exosortase_EpsH"/>
    <property type="match status" value="1"/>
</dbReference>
<dbReference type="STRING" id="488535.SAMN04487963_2875"/>
<feature type="transmembrane region" description="Helical" evidence="8">
    <location>
        <begin position="182"/>
        <end position="201"/>
    </location>
</feature>
<proteinExistence type="predicted"/>
<feature type="transmembrane region" description="Helical" evidence="8">
    <location>
        <begin position="248"/>
        <end position="266"/>
    </location>
</feature>
<keyword evidence="2" id="KW-1003">Cell membrane</keyword>
<evidence type="ECO:0000256" key="4">
    <source>
        <dbReference type="ARBA" id="ARBA00022692"/>
    </source>
</evidence>
<comment type="subcellular location">
    <subcellularLocation>
        <location evidence="1">Cell membrane</location>
        <topology evidence="1">Multi-pass membrane protein</topology>
    </subcellularLocation>
</comment>
<evidence type="ECO:0000313" key="10">
    <source>
        <dbReference type="EMBL" id="SFM54069.1"/>
    </source>
</evidence>
<dbReference type="InterPro" id="IPR026392">
    <property type="entry name" value="Exo/Archaeosortase_dom"/>
</dbReference>
<evidence type="ECO:0000256" key="8">
    <source>
        <dbReference type="SAM" id="Phobius"/>
    </source>
</evidence>
<dbReference type="InterPro" id="IPR019127">
    <property type="entry name" value="Exosortase"/>
</dbReference>
<protein>
    <submittedName>
        <fullName evidence="10">Exosortase A</fullName>
    </submittedName>
</protein>
<keyword evidence="7 8" id="KW-0472">Membrane</keyword>
<gene>
    <name evidence="10" type="ORF">SAMN04487963_2875</name>
</gene>
<feature type="transmembrane region" description="Helical" evidence="8">
    <location>
        <begin position="65"/>
        <end position="87"/>
    </location>
</feature>
<evidence type="ECO:0000313" key="11">
    <source>
        <dbReference type="Proteomes" id="UP000198519"/>
    </source>
</evidence>
<evidence type="ECO:0000256" key="1">
    <source>
        <dbReference type="ARBA" id="ARBA00004651"/>
    </source>
</evidence>
<organism evidence="10 11">
    <name type="scientific">Marinobacter zhejiangensis</name>
    <dbReference type="NCBI Taxonomy" id="488535"/>
    <lineage>
        <taxon>Bacteria</taxon>
        <taxon>Pseudomonadati</taxon>
        <taxon>Pseudomonadota</taxon>
        <taxon>Gammaproteobacteria</taxon>
        <taxon>Pseudomonadales</taxon>
        <taxon>Marinobacteraceae</taxon>
        <taxon>Marinobacter</taxon>
    </lineage>
</organism>
<feature type="transmembrane region" description="Helical" evidence="8">
    <location>
        <begin position="40"/>
        <end position="56"/>
    </location>
</feature>
<feature type="transmembrane region" description="Helical" evidence="8">
    <location>
        <begin position="208"/>
        <end position="236"/>
    </location>
</feature>
<feature type="domain" description="Methanolan biosynthesis EpsI" evidence="9">
    <location>
        <begin position="298"/>
        <end position="501"/>
    </location>
</feature>
<keyword evidence="3" id="KW-0645">Protease</keyword>
<name>A0A1I4RPJ2_9GAMM</name>
<dbReference type="NCBIfam" id="TIGR02602">
    <property type="entry name" value="8TM_EpsH"/>
    <property type="match status" value="1"/>
</dbReference>
<dbReference type="Proteomes" id="UP000198519">
    <property type="component" value="Unassembled WGS sequence"/>
</dbReference>
<sequence length="502" mass="55885">MSTNTNASNRHLWLLPAPFLILGLWGQWQDFFQLWHESIIYNHGFLVLAGTLFLLYRRREQLKQLVISGSPVALLLLAGSSLAFLLLQAADVRSLRLALVPFMIVFWGWSIWGAAFLKAAAGPTLLLLFAVPIWDDFSPVLQHITVFFNDIFLQLAGIEATINEFLITLEVGAFMVEGGCSGVRYLMVAVFLATFYGQMYYQSHRATLLLVILSGLLSMLANWVRVFGIIVAGHYTNMETSLVEDHELFGWVIFVIFSLIPLYFIAPRFEGIAPAKNSTPTNQVPATAAHTSAFWAVAASLLLVWPAVVPHALKARTDRIAETWTPSLMERIPGWSGPLRHANVWHPEYANPDIDLSGVYVSENLEQVQLQIIGYRNQTQDKELIFYGNTLFDAKSWGLVSTAERLLTGNDASGMAMPTQVNETVLKATQDGSVVIIWSWYDVGGYLTASKFEAKLIGAFKKLTGDNRGALWALAGRCSAAEPTDCDQQRSAFEQFIEQALQ</sequence>
<evidence type="ECO:0000256" key="6">
    <source>
        <dbReference type="ARBA" id="ARBA00022989"/>
    </source>
</evidence>